<evidence type="ECO:0000313" key="1">
    <source>
        <dbReference type="EMBL" id="CAA9310512.1"/>
    </source>
</evidence>
<protein>
    <submittedName>
        <fullName evidence="1">Uncharacterized protein</fullName>
    </submittedName>
</protein>
<proteinExistence type="predicted"/>
<organism evidence="1">
    <name type="scientific">uncultured Frankineae bacterium</name>
    <dbReference type="NCBI Taxonomy" id="437475"/>
    <lineage>
        <taxon>Bacteria</taxon>
        <taxon>Bacillati</taxon>
        <taxon>Actinomycetota</taxon>
        <taxon>Actinomycetes</taxon>
        <taxon>Frankiales</taxon>
        <taxon>environmental samples</taxon>
    </lineage>
</organism>
<dbReference type="EMBL" id="CADCUE010000010">
    <property type="protein sequence ID" value="CAA9310512.1"/>
    <property type="molecule type" value="Genomic_DNA"/>
</dbReference>
<reference evidence="1" key="1">
    <citation type="submission" date="2020-02" db="EMBL/GenBank/DDBJ databases">
        <authorList>
            <person name="Meier V. D."/>
        </authorList>
    </citation>
    <scope>NUCLEOTIDE SEQUENCE</scope>
    <source>
        <strain evidence="1">AVDCRST_MAG16</strain>
    </source>
</reference>
<gene>
    <name evidence="1" type="ORF">AVDCRST_MAG16-136</name>
</gene>
<accession>A0A6J4KPG7</accession>
<dbReference type="SUPFAM" id="SSF55961">
    <property type="entry name" value="Bet v1-like"/>
    <property type="match status" value="1"/>
</dbReference>
<sequence>MATGSRALDTGRVTATLVRTVDVDAPVEQTWAGATDWAGQSSWMLGTKVWPTTHGGQGVGGGIEAFTGVGPVGFLDRMVITRWEPPVRCDVLHVGWLVRGPGVFEVRPRGEGRSTFVWREELELPLGALGRLGWPLVKPLFGLGVQLSLRRFARWVEAGRPAAPRAA</sequence>
<dbReference type="CDD" id="cd07812">
    <property type="entry name" value="SRPBCC"/>
    <property type="match status" value="1"/>
</dbReference>
<name>A0A6J4KPG7_9ACTN</name>
<dbReference type="InterPro" id="IPR019587">
    <property type="entry name" value="Polyketide_cyclase/dehydratase"/>
</dbReference>
<dbReference type="Pfam" id="PF10604">
    <property type="entry name" value="Polyketide_cyc2"/>
    <property type="match status" value="1"/>
</dbReference>
<dbReference type="InterPro" id="IPR023393">
    <property type="entry name" value="START-like_dom_sf"/>
</dbReference>
<dbReference type="AlphaFoldDB" id="A0A6J4KPG7"/>
<dbReference type="Gene3D" id="3.30.530.20">
    <property type="match status" value="1"/>
</dbReference>